<accession>A0AAW1TN95</accession>
<reference evidence="1 2" key="1">
    <citation type="submission" date="2023-03" db="EMBL/GenBank/DDBJ databases">
        <title>Genome insight into feeding habits of ladybird beetles.</title>
        <authorList>
            <person name="Li H.-S."/>
            <person name="Huang Y.-H."/>
            <person name="Pang H."/>
        </authorList>
    </citation>
    <scope>NUCLEOTIDE SEQUENCE [LARGE SCALE GENOMIC DNA]</scope>
    <source>
        <strain evidence="1">SYSU_2023b</strain>
        <tissue evidence="1">Whole body</tissue>
    </source>
</reference>
<dbReference type="AlphaFoldDB" id="A0AAW1TN95"/>
<proteinExistence type="predicted"/>
<organism evidence="1 2">
    <name type="scientific">Henosepilachna vigintioctopunctata</name>
    <dbReference type="NCBI Taxonomy" id="420089"/>
    <lineage>
        <taxon>Eukaryota</taxon>
        <taxon>Metazoa</taxon>
        <taxon>Ecdysozoa</taxon>
        <taxon>Arthropoda</taxon>
        <taxon>Hexapoda</taxon>
        <taxon>Insecta</taxon>
        <taxon>Pterygota</taxon>
        <taxon>Neoptera</taxon>
        <taxon>Endopterygota</taxon>
        <taxon>Coleoptera</taxon>
        <taxon>Polyphaga</taxon>
        <taxon>Cucujiformia</taxon>
        <taxon>Coccinelloidea</taxon>
        <taxon>Coccinellidae</taxon>
        <taxon>Epilachninae</taxon>
        <taxon>Epilachnini</taxon>
        <taxon>Henosepilachna</taxon>
    </lineage>
</organism>
<keyword evidence="2" id="KW-1185">Reference proteome</keyword>
<evidence type="ECO:0000313" key="2">
    <source>
        <dbReference type="Proteomes" id="UP001431783"/>
    </source>
</evidence>
<dbReference type="Proteomes" id="UP001431783">
    <property type="component" value="Unassembled WGS sequence"/>
</dbReference>
<name>A0AAW1TN95_9CUCU</name>
<gene>
    <name evidence="1" type="ORF">WA026_006225</name>
</gene>
<sequence length="89" mass="10463">MKIVIKHKFAKIRIEFSQKTHLENDTNTHEVIIKQYAFVFAEIDEKKLTAYTNKKCVETTGHETSKNILWVRSGDVLLSFFFSFFSFVV</sequence>
<dbReference type="EMBL" id="JARQZJ010000002">
    <property type="protein sequence ID" value="KAK9870133.1"/>
    <property type="molecule type" value="Genomic_DNA"/>
</dbReference>
<comment type="caution">
    <text evidence="1">The sequence shown here is derived from an EMBL/GenBank/DDBJ whole genome shotgun (WGS) entry which is preliminary data.</text>
</comment>
<evidence type="ECO:0000313" key="1">
    <source>
        <dbReference type="EMBL" id="KAK9870133.1"/>
    </source>
</evidence>
<protein>
    <submittedName>
        <fullName evidence="1">Uncharacterized protein</fullName>
    </submittedName>
</protein>